<evidence type="ECO:0000313" key="7">
    <source>
        <dbReference type="Proteomes" id="UP001059824"/>
    </source>
</evidence>
<organism evidence="6 7">
    <name type="scientific">Candidatus Mycosynbacter amalyticus</name>
    <dbReference type="NCBI Taxonomy" id="2665156"/>
    <lineage>
        <taxon>Bacteria</taxon>
        <taxon>Candidatus Saccharimonadota</taxon>
        <taxon>Candidatus Saccharimonadota incertae sedis</taxon>
        <taxon>Candidatus Mycosynbacter</taxon>
    </lineage>
</organism>
<dbReference type="PANTHER" id="PTHR10429:SF0">
    <property type="entry name" value="DNA-3-METHYLADENINE GLYCOSYLASE"/>
    <property type="match status" value="1"/>
</dbReference>
<evidence type="ECO:0000256" key="3">
    <source>
        <dbReference type="ARBA" id="ARBA00022801"/>
    </source>
</evidence>
<keyword evidence="6" id="KW-0326">Glycosidase</keyword>
<proteinExistence type="inferred from homology"/>
<reference evidence="6" key="1">
    <citation type="journal article" date="2021" name="Nat. Microbiol.">
        <title>Cocultivation of an ultrasmall environmental parasitic bacterium with lytic ability against bacteria associated with wastewater foams.</title>
        <authorList>
            <person name="Batinovic S."/>
            <person name="Rose J.J.A."/>
            <person name="Ratcliffe J."/>
            <person name="Seviour R.J."/>
            <person name="Petrovski S."/>
        </authorList>
    </citation>
    <scope>NUCLEOTIDE SEQUENCE</scope>
    <source>
        <strain evidence="6">JR1</strain>
    </source>
</reference>
<dbReference type="InterPro" id="IPR003180">
    <property type="entry name" value="MPG"/>
</dbReference>
<dbReference type="InterPro" id="IPR011034">
    <property type="entry name" value="Formyl_transferase-like_C_sf"/>
</dbReference>
<dbReference type="NCBIfam" id="NF002003">
    <property type="entry name" value="PRK00802.1-3"/>
    <property type="match status" value="1"/>
</dbReference>
<dbReference type="Pfam" id="PF02245">
    <property type="entry name" value="Pur_DNA_glyco"/>
    <property type="match status" value="1"/>
</dbReference>
<evidence type="ECO:0000313" key="6">
    <source>
        <dbReference type="EMBL" id="QHN42643.1"/>
    </source>
</evidence>
<dbReference type="CDD" id="cd00540">
    <property type="entry name" value="AAG"/>
    <property type="match status" value="1"/>
</dbReference>
<gene>
    <name evidence="6" type="ORF">GII36_02110</name>
</gene>
<keyword evidence="7" id="KW-1185">Reference proteome</keyword>
<dbReference type="EC" id="3.2.2.-" evidence="5"/>
<dbReference type="EMBL" id="CP045921">
    <property type="protein sequence ID" value="QHN42643.1"/>
    <property type="molecule type" value="Genomic_DNA"/>
</dbReference>
<dbReference type="GO" id="GO:0006284">
    <property type="term" value="P:base-excision repair"/>
    <property type="evidence" value="ECO:0007669"/>
    <property type="project" value="InterPro"/>
</dbReference>
<keyword evidence="4 5" id="KW-0234">DNA repair</keyword>
<keyword evidence="2 5" id="KW-0227">DNA damage</keyword>
<dbReference type="GO" id="GO:0003677">
    <property type="term" value="F:DNA binding"/>
    <property type="evidence" value="ECO:0007669"/>
    <property type="project" value="InterPro"/>
</dbReference>
<dbReference type="RefSeq" id="WP_260764097.1">
    <property type="nucleotide sequence ID" value="NZ_CP045921.1"/>
</dbReference>
<dbReference type="SUPFAM" id="SSF50486">
    <property type="entry name" value="FMT C-terminal domain-like"/>
    <property type="match status" value="1"/>
</dbReference>
<evidence type="ECO:0000256" key="2">
    <source>
        <dbReference type="ARBA" id="ARBA00022763"/>
    </source>
</evidence>
<accession>A0A857MJC1</accession>
<dbReference type="GO" id="GO:0003905">
    <property type="term" value="F:alkylbase DNA N-glycosylase activity"/>
    <property type="evidence" value="ECO:0007669"/>
    <property type="project" value="InterPro"/>
</dbReference>
<dbReference type="InterPro" id="IPR036995">
    <property type="entry name" value="MPG_sf"/>
</dbReference>
<evidence type="ECO:0000256" key="4">
    <source>
        <dbReference type="ARBA" id="ARBA00023204"/>
    </source>
</evidence>
<name>A0A857MJC1_9BACT</name>
<dbReference type="Proteomes" id="UP001059824">
    <property type="component" value="Chromosome"/>
</dbReference>
<evidence type="ECO:0000256" key="5">
    <source>
        <dbReference type="HAMAP-Rule" id="MF_00527"/>
    </source>
</evidence>
<sequence>MNPNIHSILDAMDAIEAAKYLLGAELIREIDGKLLRVRIVETEAYHQSDAASHSYHGRTPRTDVMFGSAGHLYVYFTYGMHYCCNVVVGREGYGAAVLLRAAEPLEGQTHMQQLRDKDGIALTNGPAKLCQALQIDKVLNGHDLAKNPCKLLLRDPLPLDQIVQTTRIGISKARDEPWRFYIRDNPYVSHT</sequence>
<dbReference type="AlphaFoldDB" id="A0A857MJC1"/>
<dbReference type="NCBIfam" id="TIGR00567">
    <property type="entry name" value="3mg"/>
    <property type="match status" value="1"/>
</dbReference>
<dbReference type="Gene3D" id="3.10.300.10">
    <property type="entry name" value="Methylpurine-DNA glycosylase (MPG)"/>
    <property type="match status" value="1"/>
</dbReference>
<comment type="similarity">
    <text evidence="1 5">Belongs to the DNA glycosylase MPG family.</text>
</comment>
<keyword evidence="3 5" id="KW-0378">Hydrolase</keyword>
<evidence type="ECO:0000256" key="1">
    <source>
        <dbReference type="ARBA" id="ARBA00009232"/>
    </source>
</evidence>
<dbReference type="FunFam" id="3.10.300.10:FF:000001">
    <property type="entry name" value="Putative 3-methyladenine DNA glycosylase"/>
    <property type="match status" value="1"/>
</dbReference>
<dbReference type="KEGG" id="mama:GII36_02110"/>
<dbReference type="HAMAP" id="MF_00527">
    <property type="entry name" value="3MGH"/>
    <property type="match status" value="1"/>
</dbReference>
<dbReference type="PANTHER" id="PTHR10429">
    <property type="entry name" value="DNA-3-METHYLADENINE GLYCOSYLASE"/>
    <property type="match status" value="1"/>
</dbReference>
<protein>
    <recommendedName>
        <fullName evidence="5">Putative 3-methyladenine DNA glycosylase</fullName>
        <ecNumber evidence="5">3.2.2.-</ecNumber>
    </recommendedName>
</protein>